<proteinExistence type="predicted"/>
<reference evidence="1" key="1">
    <citation type="submission" date="2021-05" db="EMBL/GenBank/DDBJ databases">
        <authorList>
            <person name="Pietrasiak N."/>
            <person name="Ward R."/>
            <person name="Stajich J.E."/>
            <person name="Kurbessoian T."/>
        </authorList>
    </citation>
    <scope>NUCLEOTIDE SEQUENCE</scope>
    <source>
        <strain evidence="1">GSE-TBD4-15B</strain>
    </source>
</reference>
<comment type="caution">
    <text evidence="1">The sequence shown here is derived from an EMBL/GenBank/DDBJ whole genome shotgun (WGS) entry which is preliminary data.</text>
</comment>
<organism evidence="1 2">
    <name type="scientific">Pegethrix bostrychoides GSE-TBD4-15B</name>
    <dbReference type="NCBI Taxonomy" id="2839662"/>
    <lineage>
        <taxon>Bacteria</taxon>
        <taxon>Bacillati</taxon>
        <taxon>Cyanobacteriota</taxon>
        <taxon>Cyanophyceae</taxon>
        <taxon>Oculatellales</taxon>
        <taxon>Oculatellaceae</taxon>
        <taxon>Pegethrix</taxon>
    </lineage>
</organism>
<dbReference type="AlphaFoldDB" id="A0A951P7T5"/>
<gene>
    <name evidence="1" type="ORF">KME07_01400</name>
</gene>
<evidence type="ECO:0000313" key="2">
    <source>
        <dbReference type="Proteomes" id="UP000707356"/>
    </source>
</evidence>
<protein>
    <submittedName>
        <fullName evidence="1">Uncharacterized protein</fullName>
    </submittedName>
</protein>
<name>A0A951P7T5_9CYAN</name>
<dbReference type="Proteomes" id="UP000707356">
    <property type="component" value="Unassembled WGS sequence"/>
</dbReference>
<evidence type="ECO:0000313" key="1">
    <source>
        <dbReference type="EMBL" id="MBW4464080.1"/>
    </source>
</evidence>
<dbReference type="EMBL" id="JAHHHV010000005">
    <property type="protein sequence ID" value="MBW4464080.1"/>
    <property type="molecule type" value="Genomic_DNA"/>
</dbReference>
<sequence length="112" mass="12988">METLLINEQFVSQFKYWQAGQIRTGMRFRNNLFEHVAQFKANQRPQAFELAWKLTQAGQEAIVTASTAQYTVWVSLRSKELILPIREQPQIAPFEQVTPDNQQHQLKIALSA</sequence>
<accession>A0A951P7T5</accession>
<reference evidence="1" key="2">
    <citation type="journal article" date="2022" name="Microbiol. Resour. Announc.">
        <title>Metagenome Sequencing to Explore Phylogenomics of Terrestrial Cyanobacteria.</title>
        <authorList>
            <person name="Ward R.D."/>
            <person name="Stajich J.E."/>
            <person name="Johansen J.R."/>
            <person name="Huntemann M."/>
            <person name="Clum A."/>
            <person name="Foster B."/>
            <person name="Foster B."/>
            <person name="Roux S."/>
            <person name="Palaniappan K."/>
            <person name="Varghese N."/>
            <person name="Mukherjee S."/>
            <person name="Reddy T.B.K."/>
            <person name="Daum C."/>
            <person name="Copeland A."/>
            <person name="Chen I.A."/>
            <person name="Ivanova N.N."/>
            <person name="Kyrpides N.C."/>
            <person name="Shapiro N."/>
            <person name="Eloe-Fadrosh E.A."/>
            <person name="Pietrasiak N."/>
        </authorList>
    </citation>
    <scope>NUCLEOTIDE SEQUENCE</scope>
    <source>
        <strain evidence="1">GSE-TBD4-15B</strain>
    </source>
</reference>